<organism evidence="2 3">
    <name type="scientific">Urechidicola croceus</name>
    <dbReference type="NCBI Taxonomy" id="1850246"/>
    <lineage>
        <taxon>Bacteria</taxon>
        <taxon>Pseudomonadati</taxon>
        <taxon>Bacteroidota</taxon>
        <taxon>Flavobacteriia</taxon>
        <taxon>Flavobacteriales</taxon>
        <taxon>Flavobacteriaceae</taxon>
        <taxon>Urechidicola</taxon>
    </lineage>
</organism>
<dbReference type="STRING" id="1850246.LPB138_00685"/>
<keyword evidence="1" id="KW-0732">Signal</keyword>
<dbReference type="EMBL" id="CP017478">
    <property type="protein sequence ID" value="AOW19288.1"/>
    <property type="molecule type" value="Genomic_DNA"/>
</dbReference>
<gene>
    <name evidence="2" type="ORF">LPB138_00685</name>
</gene>
<dbReference type="OrthoDB" id="9814425at2"/>
<protein>
    <submittedName>
        <fullName evidence="2">Uncharacterized protein</fullName>
    </submittedName>
</protein>
<dbReference type="KEGG" id="lul:LPB138_00685"/>
<proteinExistence type="predicted"/>
<evidence type="ECO:0000313" key="2">
    <source>
        <dbReference type="EMBL" id="AOW19288.1"/>
    </source>
</evidence>
<dbReference type="AlphaFoldDB" id="A0A1D8P3Z3"/>
<name>A0A1D8P3Z3_9FLAO</name>
<evidence type="ECO:0000256" key="1">
    <source>
        <dbReference type="SAM" id="SignalP"/>
    </source>
</evidence>
<accession>A0A1D8P3Z3</accession>
<reference evidence="2 3" key="1">
    <citation type="submission" date="2016-10" db="EMBL/GenBank/DDBJ databases">
        <title>Lutibacter sp. LPB0138, isolated from marine gastropod.</title>
        <authorList>
            <person name="Kim E."/>
            <person name="Yi H."/>
        </authorList>
    </citation>
    <scope>NUCLEOTIDE SEQUENCE [LARGE SCALE GENOMIC DNA]</scope>
    <source>
        <strain evidence="2 3">LPB0138</strain>
    </source>
</reference>
<keyword evidence="3" id="KW-1185">Reference proteome</keyword>
<evidence type="ECO:0000313" key="3">
    <source>
        <dbReference type="Proteomes" id="UP000176050"/>
    </source>
</evidence>
<feature type="signal peptide" evidence="1">
    <location>
        <begin position="1"/>
        <end position="20"/>
    </location>
</feature>
<feature type="chain" id="PRO_5009110819" evidence="1">
    <location>
        <begin position="21"/>
        <end position="191"/>
    </location>
</feature>
<dbReference type="Proteomes" id="UP000176050">
    <property type="component" value="Chromosome"/>
</dbReference>
<dbReference type="RefSeq" id="WP_070235418.1">
    <property type="nucleotide sequence ID" value="NZ_CP017478.1"/>
</dbReference>
<sequence length="191" mass="22117">MKTKITFILVLVISILSVNAQYEYDSSVENPYGKLNPNAPKQTSDYAPMIGLCDCKSQARKQDGNWSKPVDMTWKFKYIMNGMAVQDETLKKDGRHTGSIRQFSKDSSRWYVHYYTSNKIPAKLSVWEGNKIENGNIVLYKDQKAPNGTEGDYRLTFYNISDKGFDWIGEWIDKSRNVIFPTWKISCIKRE</sequence>